<evidence type="ECO:0000256" key="2">
    <source>
        <dbReference type="ARBA" id="ARBA00023242"/>
    </source>
</evidence>
<dbReference type="InterPro" id="IPR023779">
    <property type="entry name" value="Chromodomain_CS"/>
</dbReference>
<gene>
    <name evidence="6" type="ORF">MENT_LOCUS35740</name>
</gene>
<name>A0A6V7W8J2_MELEN</name>
<feature type="region of interest" description="Disordered" evidence="4">
    <location>
        <begin position="74"/>
        <end position="159"/>
    </location>
</feature>
<dbReference type="InterPro" id="IPR023780">
    <property type="entry name" value="Chromo_domain"/>
</dbReference>
<dbReference type="InterPro" id="IPR016197">
    <property type="entry name" value="Chromo-like_dom_sf"/>
</dbReference>
<organism evidence="6 7">
    <name type="scientific">Meloidogyne enterolobii</name>
    <name type="common">Root-knot nematode worm</name>
    <name type="synonym">Meloidogyne mayaguensis</name>
    <dbReference type="NCBI Taxonomy" id="390850"/>
    <lineage>
        <taxon>Eukaryota</taxon>
        <taxon>Metazoa</taxon>
        <taxon>Ecdysozoa</taxon>
        <taxon>Nematoda</taxon>
        <taxon>Chromadorea</taxon>
        <taxon>Rhabditida</taxon>
        <taxon>Tylenchina</taxon>
        <taxon>Tylenchomorpha</taxon>
        <taxon>Tylenchoidea</taxon>
        <taxon>Meloidogynidae</taxon>
        <taxon>Meloidogyninae</taxon>
        <taxon>Meloidogyne</taxon>
    </lineage>
</organism>
<dbReference type="GO" id="GO:0005634">
    <property type="term" value="C:nucleus"/>
    <property type="evidence" value="ECO:0007669"/>
    <property type="project" value="UniProtKB-SubCell"/>
</dbReference>
<accession>A0A6V7W8J2</accession>
<feature type="compositionally biased region" description="Acidic residues" evidence="4">
    <location>
        <begin position="98"/>
        <end position="111"/>
    </location>
</feature>
<keyword evidence="3" id="KW-0175">Coiled coil</keyword>
<evidence type="ECO:0000313" key="7">
    <source>
        <dbReference type="Proteomes" id="UP000580250"/>
    </source>
</evidence>
<dbReference type="InterPro" id="IPR043136">
    <property type="entry name" value="B30.2/SPRY_sf"/>
</dbReference>
<dbReference type="Pfam" id="PF00385">
    <property type="entry name" value="Chromo"/>
    <property type="match status" value="1"/>
</dbReference>
<dbReference type="Gene3D" id="2.60.120.920">
    <property type="match status" value="1"/>
</dbReference>
<feature type="domain" description="Chromo" evidence="5">
    <location>
        <begin position="14"/>
        <end position="74"/>
    </location>
</feature>
<proteinExistence type="predicted"/>
<dbReference type="Proteomes" id="UP000580250">
    <property type="component" value="Unassembled WGS sequence"/>
</dbReference>
<dbReference type="SMART" id="SM00298">
    <property type="entry name" value="CHROMO"/>
    <property type="match status" value="1"/>
</dbReference>
<dbReference type="Gene3D" id="2.40.50.40">
    <property type="match status" value="1"/>
</dbReference>
<feature type="compositionally biased region" description="Low complexity" evidence="4">
    <location>
        <begin position="146"/>
        <end position="159"/>
    </location>
</feature>
<evidence type="ECO:0000256" key="1">
    <source>
        <dbReference type="ARBA" id="ARBA00004123"/>
    </source>
</evidence>
<feature type="compositionally biased region" description="Low complexity" evidence="4">
    <location>
        <begin position="125"/>
        <end position="139"/>
    </location>
</feature>
<evidence type="ECO:0000259" key="5">
    <source>
        <dbReference type="PROSITE" id="PS50013"/>
    </source>
</evidence>
<comment type="subcellular location">
    <subcellularLocation>
        <location evidence="1">Nucleus</location>
    </subcellularLocation>
</comment>
<dbReference type="InterPro" id="IPR000953">
    <property type="entry name" value="Chromo/chromo_shadow_dom"/>
</dbReference>
<sequence length="583" mass="66750">MDVDEEIDVVTNTDDVNGVVASGDEEDDKEYEVRWRGYGPSDDSWEPQENLVDGAQDVLDAFLDELAQLKKKEIKRLGSENIKTPKRVKSATPLSDVNAEEMSSESEDDEFKVESSSKKKGGGKATSKSKGGKGRASASAKKKSETTSTSSRRFSSSDFRLVVNTSSQSSLQTAVESRVKNNVFHSWLDSDEDDEERLSVEGKNDIKTDNDDKEIDLETLRINLEDFHFFNDKDDLEEIENEKKEKDKLHNQSNDVIKLQNNFNDLQTTSTQEEKKTYSLEDDLKEMDKKIQKINPEQKNEIEEIKQNFQQLLEEKFKQLKTETDTSLKEKDEKINCLEEKIKKANYLLGQKIISLARCNNLDCLNFVQIKNKWSEIGSKCCENKCINTDNPTGNCIKGNGFINLINDENIKYLVANGGSDNPVIIFTENKFERPENSFCFSLFYFEIKCKIEGEFNGERNLFDICLKNCKTNKSFKLFANIGWIKDENDEYFDLTTFSWNDGDIFGCGLVYPPTNKINESPYIFFTQNGKQMGKAYILDYNSESYKPFVWLKCCSVEANFGNNLESKPFTYDVFCNSVIKKL</sequence>
<evidence type="ECO:0000256" key="3">
    <source>
        <dbReference type="SAM" id="Coils"/>
    </source>
</evidence>
<feature type="region of interest" description="Disordered" evidence="4">
    <location>
        <begin position="190"/>
        <end position="210"/>
    </location>
</feature>
<dbReference type="EMBL" id="CAJEWN010000468">
    <property type="protein sequence ID" value="CAD2183445.1"/>
    <property type="molecule type" value="Genomic_DNA"/>
</dbReference>
<dbReference type="SUPFAM" id="SSF54160">
    <property type="entry name" value="Chromo domain-like"/>
    <property type="match status" value="1"/>
</dbReference>
<evidence type="ECO:0000313" key="6">
    <source>
        <dbReference type="EMBL" id="CAD2183445.1"/>
    </source>
</evidence>
<evidence type="ECO:0000256" key="4">
    <source>
        <dbReference type="SAM" id="MobiDB-lite"/>
    </source>
</evidence>
<keyword evidence="2" id="KW-0539">Nucleus</keyword>
<dbReference type="AlphaFoldDB" id="A0A6V7W8J2"/>
<feature type="compositionally biased region" description="Basic and acidic residues" evidence="4">
    <location>
        <begin position="197"/>
        <end position="210"/>
    </location>
</feature>
<dbReference type="CDD" id="cd00024">
    <property type="entry name" value="CD_CSD"/>
    <property type="match status" value="1"/>
</dbReference>
<dbReference type="PROSITE" id="PS50013">
    <property type="entry name" value="CHROMO_2"/>
    <property type="match status" value="1"/>
</dbReference>
<feature type="coiled-coil region" evidence="3">
    <location>
        <begin position="295"/>
        <end position="348"/>
    </location>
</feature>
<reference evidence="6 7" key="1">
    <citation type="submission" date="2020-08" db="EMBL/GenBank/DDBJ databases">
        <authorList>
            <person name="Koutsovoulos G."/>
            <person name="Danchin GJ E."/>
        </authorList>
    </citation>
    <scope>NUCLEOTIDE SEQUENCE [LARGE SCALE GENOMIC DNA]</scope>
</reference>
<dbReference type="OrthoDB" id="258495at2759"/>
<dbReference type="PROSITE" id="PS00598">
    <property type="entry name" value="CHROMO_1"/>
    <property type="match status" value="1"/>
</dbReference>
<comment type="caution">
    <text evidence="6">The sequence shown here is derived from an EMBL/GenBank/DDBJ whole genome shotgun (WGS) entry which is preliminary data.</text>
</comment>
<protein>
    <recommendedName>
        <fullName evidence="5">Chromo domain-containing protein</fullName>
    </recommendedName>
</protein>